<dbReference type="GeneID" id="106005377"/>
<dbReference type="AlphaFoldDB" id="A0A8U0SE64"/>
<dbReference type="Proteomes" id="UP000000715">
    <property type="component" value="Unplaced"/>
</dbReference>
<feature type="region of interest" description="Disordered" evidence="1">
    <location>
        <begin position="34"/>
        <end position="113"/>
    </location>
</feature>
<reference evidence="3" key="1">
    <citation type="submission" date="2025-08" db="UniProtKB">
        <authorList>
            <consortium name="RefSeq"/>
        </authorList>
    </citation>
    <scope>IDENTIFICATION</scope>
    <source>
        <tissue evidence="3">Brain</tissue>
    </source>
</reference>
<name>A0A8U0SE64_MUSPF</name>
<organism evidence="2 3">
    <name type="scientific">Mustela putorius furo</name>
    <name type="common">European domestic ferret</name>
    <name type="synonym">Mustela furo</name>
    <dbReference type="NCBI Taxonomy" id="9669"/>
    <lineage>
        <taxon>Eukaryota</taxon>
        <taxon>Metazoa</taxon>
        <taxon>Chordata</taxon>
        <taxon>Craniata</taxon>
        <taxon>Vertebrata</taxon>
        <taxon>Euteleostomi</taxon>
        <taxon>Mammalia</taxon>
        <taxon>Eutheria</taxon>
        <taxon>Laurasiatheria</taxon>
        <taxon>Carnivora</taxon>
        <taxon>Caniformia</taxon>
        <taxon>Musteloidea</taxon>
        <taxon>Mustelidae</taxon>
        <taxon>Mustelinae</taxon>
        <taxon>Mustela</taxon>
    </lineage>
</organism>
<evidence type="ECO:0000313" key="3">
    <source>
        <dbReference type="RefSeq" id="XP_044939554.1"/>
    </source>
</evidence>
<feature type="region of interest" description="Disordered" evidence="1">
    <location>
        <begin position="125"/>
        <end position="181"/>
    </location>
</feature>
<dbReference type="RefSeq" id="XP_044939554.1">
    <property type="nucleotide sequence ID" value="XM_045083619.1"/>
</dbReference>
<sequence length="205" mass="23043">MRAAPPLQEVDLTGAKTNKGRLWWELRKRRALSQQAGPIEMQIARPRPRRATSRPLTSQPPRRAGLNGPIDARRRSPPRLAPLPRGRLQPRARPAARPPGRPATQASRARAGLAVAVSRRRLLVLTAAPRPHRRSPPAPEGGRGPARGGPPFCARNRKMRSAAELKTKKQKQQQNPKQEEVPTFHRGGAEHFWLRRRFSRMLCKC</sequence>
<keyword evidence="2" id="KW-1185">Reference proteome</keyword>
<accession>A0A8U0SE64</accession>
<evidence type="ECO:0000313" key="2">
    <source>
        <dbReference type="Proteomes" id="UP000000715"/>
    </source>
</evidence>
<gene>
    <name evidence="3" type="primary">LOC106005377</name>
</gene>
<evidence type="ECO:0000256" key="1">
    <source>
        <dbReference type="SAM" id="MobiDB-lite"/>
    </source>
</evidence>
<feature type="compositionally biased region" description="Low complexity" evidence="1">
    <location>
        <begin position="82"/>
        <end position="95"/>
    </location>
</feature>
<protein>
    <submittedName>
        <fullName evidence="3">Serine/arginine repetitive matrix protein 1-like</fullName>
    </submittedName>
</protein>
<proteinExistence type="predicted"/>